<dbReference type="Proteomes" id="UP001458880">
    <property type="component" value="Unassembled WGS sequence"/>
</dbReference>
<gene>
    <name evidence="2" type="ORF">QE152_g41538</name>
</gene>
<accession>A0AAW1GB33</accession>
<dbReference type="Gene3D" id="3.90.182.10">
    <property type="entry name" value="Toxin - Anthrax Protective Antigen,domain 1"/>
    <property type="match status" value="1"/>
</dbReference>
<evidence type="ECO:0000313" key="2">
    <source>
        <dbReference type="EMBL" id="KAK9659814.1"/>
    </source>
</evidence>
<proteinExistence type="predicted"/>
<dbReference type="InterPro" id="IPR011658">
    <property type="entry name" value="PA14_dom"/>
</dbReference>
<protein>
    <submittedName>
        <fullName evidence="2">PA14 domain</fullName>
    </submittedName>
</protein>
<evidence type="ECO:0000313" key="3">
    <source>
        <dbReference type="Proteomes" id="UP001458880"/>
    </source>
</evidence>
<evidence type="ECO:0000259" key="1">
    <source>
        <dbReference type="Pfam" id="PF07691"/>
    </source>
</evidence>
<dbReference type="SUPFAM" id="SSF56988">
    <property type="entry name" value="Anthrax protective antigen"/>
    <property type="match status" value="1"/>
</dbReference>
<dbReference type="EMBL" id="JASPKY010004818">
    <property type="protein sequence ID" value="KAK9659814.1"/>
    <property type="molecule type" value="Genomic_DNA"/>
</dbReference>
<keyword evidence="3" id="KW-1185">Reference proteome</keyword>
<sequence length="84" mass="9812">GAEGFPAYRFYLNDSLLLGYHSVHHPTKKYERLKLEKGKTYKIRIEYVQDNAEYAMMRLLWDVPDKNLAQEAVEKPIAGRRNGV</sequence>
<feature type="domain" description="PA14" evidence="1">
    <location>
        <begin position="7"/>
        <end position="66"/>
    </location>
</feature>
<reference evidence="2 3" key="1">
    <citation type="journal article" date="2024" name="BMC Genomics">
        <title>De novo assembly and annotation of Popillia japonica's genome with initial clues to its potential as an invasive pest.</title>
        <authorList>
            <person name="Cucini C."/>
            <person name="Boschi S."/>
            <person name="Funari R."/>
            <person name="Cardaioli E."/>
            <person name="Iannotti N."/>
            <person name="Marturano G."/>
            <person name="Paoli F."/>
            <person name="Bruttini M."/>
            <person name="Carapelli A."/>
            <person name="Frati F."/>
            <person name="Nardi F."/>
        </authorList>
    </citation>
    <scope>NUCLEOTIDE SEQUENCE [LARGE SCALE GENOMIC DNA]</scope>
    <source>
        <strain evidence="2">DMR45628</strain>
    </source>
</reference>
<dbReference type="Pfam" id="PF07691">
    <property type="entry name" value="PA14"/>
    <property type="match status" value="1"/>
</dbReference>
<organism evidence="2 3">
    <name type="scientific">Popillia japonica</name>
    <name type="common">Japanese beetle</name>
    <dbReference type="NCBI Taxonomy" id="7064"/>
    <lineage>
        <taxon>Eukaryota</taxon>
        <taxon>Metazoa</taxon>
        <taxon>Ecdysozoa</taxon>
        <taxon>Arthropoda</taxon>
        <taxon>Hexapoda</taxon>
        <taxon>Insecta</taxon>
        <taxon>Pterygota</taxon>
        <taxon>Neoptera</taxon>
        <taxon>Endopterygota</taxon>
        <taxon>Coleoptera</taxon>
        <taxon>Polyphaga</taxon>
        <taxon>Scarabaeiformia</taxon>
        <taxon>Scarabaeidae</taxon>
        <taxon>Rutelinae</taxon>
        <taxon>Popillia</taxon>
    </lineage>
</organism>
<feature type="non-terminal residue" evidence="2">
    <location>
        <position position="1"/>
    </location>
</feature>
<dbReference type="AlphaFoldDB" id="A0AAW1GB33"/>
<comment type="caution">
    <text evidence="2">The sequence shown here is derived from an EMBL/GenBank/DDBJ whole genome shotgun (WGS) entry which is preliminary data.</text>
</comment>
<name>A0AAW1GB33_POPJA</name>